<organism evidence="3 4">
    <name type="scientific">Marine Group III euryarchaeote</name>
    <dbReference type="NCBI Taxonomy" id="2173149"/>
    <lineage>
        <taxon>Archaea</taxon>
        <taxon>Methanobacteriati</taxon>
        <taxon>Thermoplasmatota</taxon>
        <taxon>Thermoplasmata</taxon>
        <taxon>Candidatus Thermoprofundales</taxon>
    </lineage>
</organism>
<dbReference type="AlphaFoldDB" id="A0A7C8DKC7"/>
<comment type="caution">
    <text evidence="3">The sequence shown here is derived from an EMBL/GenBank/DDBJ whole genome shotgun (WGS) entry which is preliminary data.</text>
</comment>
<gene>
    <name evidence="3" type="ORF">EYQ16_02380</name>
</gene>
<feature type="transmembrane region" description="Helical" evidence="2">
    <location>
        <begin position="125"/>
        <end position="142"/>
    </location>
</feature>
<feature type="region of interest" description="Disordered" evidence="1">
    <location>
        <begin position="20"/>
        <end position="40"/>
    </location>
</feature>
<protein>
    <submittedName>
        <fullName evidence="3">Uncharacterized protein</fullName>
    </submittedName>
</protein>
<dbReference type="EMBL" id="DUAV01000021">
    <property type="protein sequence ID" value="HIG63349.1"/>
    <property type="molecule type" value="Genomic_DNA"/>
</dbReference>
<evidence type="ECO:0000313" key="3">
    <source>
        <dbReference type="EMBL" id="HIG63349.1"/>
    </source>
</evidence>
<feature type="transmembrane region" description="Helical" evidence="2">
    <location>
        <begin position="83"/>
        <end position="105"/>
    </location>
</feature>
<keyword evidence="2" id="KW-0472">Membrane</keyword>
<evidence type="ECO:0000256" key="1">
    <source>
        <dbReference type="SAM" id="MobiDB-lite"/>
    </source>
</evidence>
<feature type="transmembrane region" description="Helical" evidence="2">
    <location>
        <begin position="163"/>
        <end position="179"/>
    </location>
</feature>
<keyword evidence="2" id="KW-1133">Transmembrane helix</keyword>
<feature type="transmembrane region" description="Helical" evidence="2">
    <location>
        <begin position="43"/>
        <end position="62"/>
    </location>
</feature>
<evidence type="ECO:0000256" key="2">
    <source>
        <dbReference type="SAM" id="Phobius"/>
    </source>
</evidence>
<dbReference type="Proteomes" id="UP000589516">
    <property type="component" value="Unassembled WGS sequence"/>
</dbReference>
<keyword evidence="2" id="KW-0812">Transmembrane</keyword>
<name>A0A7C8DKC7_9ARCH</name>
<evidence type="ECO:0000313" key="4">
    <source>
        <dbReference type="Proteomes" id="UP000589516"/>
    </source>
</evidence>
<accession>A0A7C8DKC7</accession>
<reference evidence="4" key="1">
    <citation type="journal article" date="2019" name="bioRxiv">
        <title>Genome diversification in globally distributed novel marine Proteobacteria is linked to environmental adaptation.</title>
        <authorList>
            <person name="Zhou Z."/>
            <person name="Tran P.Q."/>
            <person name="Kieft K."/>
            <person name="Anantharaman K."/>
        </authorList>
    </citation>
    <scope>NUCLEOTIDE SEQUENCE [LARGE SCALE GENOMIC DNA]</scope>
</reference>
<sequence length="180" mass="19797">MRFLILLIALALFSPLAAADEDNEGEKDEEDERDDDEGDDAGEGLGEVAAWLLGAGFIYVAVRQRLVRDQLFMAGLERKRYGALLKLALNGHMLLMLGATALAGYHGWLMAQSEGWLEGDSLSGLLALAMMAYLSVAGVLLWRRLPADWVSRSLRKQARLAHVQRWVTVLLLVALALHLG</sequence>
<proteinExistence type="predicted"/>